<protein>
    <submittedName>
        <fullName evidence="3">Ribonuclease H-like domain-containing protein</fullName>
    </submittedName>
</protein>
<organism evidence="3 4">
    <name type="scientific">Cercophora newfieldiana</name>
    <dbReference type="NCBI Taxonomy" id="92897"/>
    <lineage>
        <taxon>Eukaryota</taxon>
        <taxon>Fungi</taxon>
        <taxon>Dikarya</taxon>
        <taxon>Ascomycota</taxon>
        <taxon>Pezizomycotina</taxon>
        <taxon>Sordariomycetes</taxon>
        <taxon>Sordariomycetidae</taxon>
        <taxon>Sordariales</taxon>
        <taxon>Lasiosphaeriaceae</taxon>
        <taxon>Cercophora</taxon>
    </lineage>
</organism>
<dbReference type="Proteomes" id="UP001174936">
    <property type="component" value="Unassembled WGS sequence"/>
</dbReference>
<dbReference type="PANTHER" id="PTHR15092">
    <property type="entry name" value="POLY A -SPECIFIC RIBONUCLEASE/TARGET OF EGR1, MEMBER 1"/>
    <property type="match status" value="1"/>
</dbReference>
<dbReference type="InterPro" id="IPR051181">
    <property type="entry name" value="CAF1_poly(A)_ribonucleases"/>
</dbReference>
<comment type="caution">
    <text evidence="3">The sequence shown here is derived from an EMBL/GenBank/DDBJ whole genome shotgun (WGS) entry which is preliminary data.</text>
</comment>
<name>A0AA39Y576_9PEZI</name>
<comment type="similarity">
    <text evidence="1">Belongs to the CAF1 family.</text>
</comment>
<dbReference type="InterPro" id="IPR012337">
    <property type="entry name" value="RNaseH-like_sf"/>
</dbReference>
<feature type="region of interest" description="Disordered" evidence="2">
    <location>
        <begin position="460"/>
        <end position="483"/>
    </location>
</feature>
<feature type="compositionally biased region" description="Basic and acidic residues" evidence="2">
    <location>
        <begin position="415"/>
        <end position="429"/>
    </location>
</feature>
<dbReference type="Gene3D" id="3.30.420.10">
    <property type="entry name" value="Ribonuclease H-like superfamily/Ribonuclease H"/>
    <property type="match status" value="3"/>
</dbReference>
<feature type="compositionally biased region" description="Basic residues" evidence="2">
    <location>
        <begin position="430"/>
        <end position="439"/>
    </location>
</feature>
<feature type="region of interest" description="Disordered" evidence="2">
    <location>
        <begin position="157"/>
        <end position="204"/>
    </location>
</feature>
<dbReference type="GO" id="GO:1990431">
    <property type="term" value="P:priRNA 3'-end processing"/>
    <property type="evidence" value="ECO:0007669"/>
    <property type="project" value="TreeGrafter"/>
</dbReference>
<evidence type="ECO:0000256" key="1">
    <source>
        <dbReference type="ARBA" id="ARBA00008372"/>
    </source>
</evidence>
<dbReference type="AlphaFoldDB" id="A0AA39Y576"/>
<feature type="compositionally biased region" description="Low complexity" evidence="2">
    <location>
        <begin position="169"/>
        <end position="183"/>
    </location>
</feature>
<dbReference type="GO" id="GO:0000175">
    <property type="term" value="F:3'-5'-RNA exonuclease activity"/>
    <property type="evidence" value="ECO:0007669"/>
    <property type="project" value="TreeGrafter"/>
</dbReference>
<dbReference type="GO" id="GO:0000289">
    <property type="term" value="P:nuclear-transcribed mRNA poly(A) tail shortening"/>
    <property type="evidence" value="ECO:0007669"/>
    <property type="project" value="TreeGrafter"/>
</dbReference>
<feature type="region of interest" description="Disordered" evidence="2">
    <location>
        <begin position="391"/>
        <end position="443"/>
    </location>
</feature>
<dbReference type="InterPro" id="IPR006941">
    <property type="entry name" value="RNase_CAF1"/>
</dbReference>
<dbReference type="InterPro" id="IPR036397">
    <property type="entry name" value="RNaseH_sf"/>
</dbReference>
<dbReference type="SUPFAM" id="SSF53098">
    <property type="entry name" value="Ribonuclease H-like"/>
    <property type="match status" value="1"/>
</dbReference>
<dbReference type="GO" id="GO:0003723">
    <property type="term" value="F:RNA binding"/>
    <property type="evidence" value="ECO:0007669"/>
    <property type="project" value="TreeGrafter"/>
</dbReference>
<gene>
    <name evidence="3" type="ORF">B0T16DRAFT_458175</name>
</gene>
<proteinExistence type="inferred from homology"/>
<keyword evidence="4" id="KW-1185">Reference proteome</keyword>
<dbReference type="GO" id="GO:0005634">
    <property type="term" value="C:nucleus"/>
    <property type="evidence" value="ECO:0007669"/>
    <property type="project" value="TreeGrafter"/>
</dbReference>
<feature type="compositionally biased region" description="Polar residues" evidence="2">
    <location>
        <begin position="186"/>
        <end position="198"/>
    </location>
</feature>
<dbReference type="GO" id="GO:1990432">
    <property type="term" value="P:siRNA 3'-end processing"/>
    <property type="evidence" value="ECO:0007669"/>
    <property type="project" value="TreeGrafter"/>
</dbReference>
<sequence length="483" mass="54073">MEGQVQYVNRSNFWSIFPGAIEAISSASFVSFDLEMTGVNIRAEAWTEDFVQDLYQQGRAAAQIFNILQVGISCATFDEVAEAFNFDLTPMLGQTEENSKASSIGSTPAKKIDRTVSFSSDALIFLKTHGFNLEKTLRAGIPYLSRAEAEVAQKTYNTFQGQSERRQRQNQSSFESSSYSQASPDKPTSTGSFQNTTSVEKKTETKYEDVVKQTAFSYVIEALVGGDFADDIDPHLICGPTATERALDKARQKLEGAEAKLKDNPPVVIGHNPLFDLCFLYETFIGRLPADLGDRNLQELYREYKREQFPAAFPKPNDIRYEHLESIHQAGFNSFMTMIVFLKASFEMAQLEKTLCAKRRDEGVKESRNLPQAIEPFAMLNPFNPEFIGNKTTKKSVPTATGNSSQVGKQSIQMKEAKEQENGGENKAKKPEKKTHKERRIPDWDTEFWAKYGNKIRMGKKGGVLNLDNPKGDEANGSKTVQV</sequence>
<evidence type="ECO:0000313" key="3">
    <source>
        <dbReference type="EMBL" id="KAK0646231.1"/>
    </source>
</evidence>
<evidence type="ECO:0000256" key="2">
    <source>
        <dbReference type="SAM" id="MobiDB-lite"/>
    </source>
</evidence>
<reference evidence="3" key="1">
    <citation type="submission" date="2023-06" db="EMBL/GenBank/DDBJ databases">
        <title>Genome-scale phylogeny and comparative genomics of the fungal order Sordariales.</title>
        <authorList>
            <consortium name="Lawrence Berkeley National Laboratory"/>
            <person name="Hensen N."/>
            <person name="Bonometti L."/>
            <person name="Westerberg I."/>
            <person name="Brannstrom I.O."/>
            <person name="Guillou S."/>
            <person name="Cros-Aarteil S."/>
            <person name="Calhoun S."/>
            <person name="Haridas S."/>
            <person name="Kuo A."/>
            <person name="Mondo S."/>
            <person name="Pangilinan J."/>
            <person name="Riley R."/>
            <person name="Labutti K."/>
            <person name="Andreopoulos B."/>
            <person name="Lipzen A."/>
            <person name="Chen C."/>
            <person name="Yanf M."/>
            <person name="Daum C."/>
            <person name="Ng V."/>
            <person name="Clum A."/>
            <person name="Steindorff A."/>
            <person name="Ohm R."/>
            <person name="Martin F."/>
            <person name="Silar P."/>
            <person name="Natvig D."/>
            <person name="Lalanne C."/>
            <person name="Gautier V."/>
            <person name="Ament-Velasquez S.L."/>
            <person name="Kruys A."/>
            <person name="Hutchinson M.I."/>
            <person name="Powell A.J."/>
            <person name="Barry K."/>
            <person name="Miller A.N."/>
            <person name="Grigoriev I.V."/>
            <person name="Debuchy R."/>
            <person name="Gladieux P."/>
            <person name="Thoren M.H."/>
            <person name="Johannesson H."/>
        </authorList>
    </citation>
    <scope>NUCLEOTIDE SEQUENCE</scope>
    <source>
        <strain evidence="3">SMH2532-1</strain>
    </source>
</reference>
<evidence type="ECO:0000313" key="4">
    <source>
        <dbReference type="Proteomes" id="UP001174936"/>
    </source>
</evidence>
<feature type="compositionally biased region" description="Polar residues" evidence="2">
    <location>
        <begin position="395"/>
        <end position="413"/>
    </location>
</feature>
<dbReference type="PANTHER" id="PTHR15092:SF22">
    <property type="entry name" value="POLY(A)-SPECIFIC RIBONUCLEASE PNLDC1"/>
    <property type="match status" value="1"/>
</dbReference>
<accession>A0AA39Y576</accession>
<dbReference type="EMBL" id="JAULSV010000004">
    <property type="protein sequence ID" value="KAK0646231.1"/>
    <property type="molecule type" value="Genomic_DNA"/>
</dbReference>
<dbReference type="Pfam" id="PF04857">
    <property type="entry name" value="CAF1"/>
    <property type="match status" value="1"/>
</dbReference>